<dbReference type="EMBL" id="QLLR01000010">
    <property type="protein sequence ID" value="RAJ30499.1"/>
    <property type="molecule type" value="Genomic_DNA"/>
</dbReference>
<dbReference type="Gene3D" id="2.60.40.3620">
    <property type="match status" value="2"/>
</dbReference>
<dbReference type="OrthoDB" id="975117at2"/>
<dbReference type="CDD" id="cd12967">
    <property type="entry name" value="CBM_SusE-F_like_u1"/>
    <property type="match status" value="1"/>
</dbReference>
<dbReference type="RefSeq" id="WP_111633959.1">
    <property type="nucleotide sequence ID" value="NZ_QLLR01000010.1"/>
</dbReference>
<feature type="domain" description="SusE outer membrane protein" evidence="1">
    <location>
        <begin position="23"/>
        <end position="127"/>
    </location>
</feature>
<organism evidence="2 3">
    <name type="scientific">Pedobacter cryoconitis</name>
    <dbReference type="NCBI Taxonomy" id="188932"/>
    <lineage>
        <taxon>Bacteria</taxon>
        <taxon>Pseudomonadati</taxon>
        <taxon>Bacteroidota</taxon>
        <taxon>Sphingobacteriia</taxon>
        <taxon>Sphingobacteriales</taxon>
        <taxon>Sphingobacteriaceae</taxon>
        <taxon>Pedobacter</taxon>
    </lineage>
</organism>
<dbReference type="AlphaFoldDB" id="A0A327SNG4"/>
<dbReference type="GO" id="GO:2001070">
    <property type="term" value="F:starch binding"/>
    <property type="evidence" value="ECO:0007669"/>
    <property type="project" value="InterPro"/>
</dbReference>
<evidence type="ECO:0000313" key="3">
    <source>
        <dbReference type="Proteomes" id="UP000249754"/>
    </source>
</evidence>
<sequence length="345" mass="36527">MKSLFIKSMTYSLFLLLFVSCKKDETKIVAGNGTAPVLTATQSTLVLDSANAKKTAVVFNWTASSFNYNAGISYAIQLDVAGNNFSGPKEVALNTALTKTFTVEEINSLINQLGLTPGTPGKIEVRAKASIGDAFSPAYSNVMALTVTPYQIIIDYPSLYVPGSYQGWDFKTAAKISSVNDNKVYEGYINFPDASTDFKFTSQANWNGINYGTSSPGTLNAGGGDNLHTDGAGYYLVKADTKALTYSLTKTVWAVIGTATGSTAAETPMTYDVASKVWTVTKSLAAGSFKFRANGTDAINFGDSKPASGKPVYGGADIPVAAAGNYKIILNLGTPGNYTYSVIKQ</sequence>
<comment type="caution">
    <text evidence="2">The sequence shown here is derived from an EMBL/GenBank/DDBJ whole genome shotgun (WGS) entry which is preliminary data.</text>
</comment>
<gene>
    <name evidence="2" type="ORF">LY11_02457</name>
</gene>
<name>A0A327SNG4_9SPHI</name>
<dbReference type="GO" id="GO:0019867">
    <property type="term" value="C:outer membrane"/>
    <property type="evidence" value="ECO:0007669"/>
    <property type="project" value="InterPro"/>
</dbReference>
<protein>
    <submittedName>
        <fullName evidence="2">SusE-like outer membrane protein</fullName>
    </submittedName>
</protein>
<dbReference type="Proteomes" id="UP000249754">
    <property type="component" value="Unassembled WGS sequence"/>
</dbReference>
<dbReference type="PROSITE" id="PS51257">
    <property type="entry name" value="PROKAR_LIPOPROTEIN"/>
    <property type="match status" value="1"/>
</dbReference>
<dbReference type="Pfam" id="PF14292">
    <property type="entry name" value="SusE"/>
    <property type="match status" value="1"/>
</dbReference>
<proteinExistence type="predicted"/>
<reference evidence="2 3" key="1">
    <citation type="submission" date="2018-06" db="EMBL/GenBank/DDBJ databases">
        <title>Genomic Encyclopedia of Archaeal and Bacterial Type Strains, Phase II (KMG-II): from individual species to whole genera.</title>
        <authorList>
            <person name="Goeker M."/>
        </authorList>
    </citation>
    <scope>NUCLEOTIDE SEQUENCE [LARGE SCALE GENOMIC DNA]</scope>
    <source>
        <strain evidence="2 3">DSM 14825</strain>
    </source>
</reference>
<dbReference type="InterPro" id="IPR025970">
    <property type="entry name" value="SusE"/>
</dbReference>
<accession>A0A327SNG4</accession>
<evidence type="ECO:0000259" key="1">
    <source>
        <dbReference type="Pfam" id="PF14292"/>
    </source>
</evidence>
<evidence type="ECO:0000313" key="2">
    <source>
        <dbReference type="EMBL" id="RAJ30499.1"/>
    </source>
</evidence>